<dbReference type="PROSITE" id="PS50888">
    <property type="entry name" value="BHLH"/>
    <property type="match status" value="1"/>
</dbReference>
<dbReference type="EMBL" id="VCGU01000459">
    <property type="protein sequence ID" value="TRY60946.1"/>
    <property type="molecule type" value="Genomic_DNA"/>
</dbReference>
<evidence type="ECO:0000313" key="4">
    <source>
        <dbReference type="EMBL" id="TRY60946.1"/>
    </source>
</evidence>
<dbReference type="SUPFAM" id="SSF47459">
    <property type="entry name" value="HLH, helix-loop-helix DNA-binding domain"/>
    <property type="match status" value="1"/>
</dbReference>
<feature type="compositionally biased region" description="Acidic residues" evidence="2">
    <location>
        <begin position="262"/>
        <end position="272"/>
    </location>
</feature>
<evidence type="ECO:0000256" key="2">
    <source>
        <dbReference type="SAM" id="MobiDB-lite"/>
    </source>
</evidence>
<dbReference type="InterPro" id="IPR011598">
    <property type="entry name" value="bHLH_dom"/>
</dbReference>
<dbReference type="PANTHER" id="PTHR45851">
    <property type="entry name" value="MYC PROTO-ONCOGENE"/>
    <property type="match status" value="1"/>
</dbReference>
<protein>
    <recommendedName>
        <fullName evidence="3">BHLH domain-containing protein</fullName>
    </recommendedName>
</protein>
<keyword evidence="1" id="KW-0238">DNA-binding</keyword>
<dbReference type="InterPro" id="IPR036638">
    <property type="entry name" value="HLH_DNA-bd_sf"/>
</dbReference>
<feature type="compositionally biased region" description="Low complexity" evidence="2">
    <location>
        <begin position="273"/>
        <end position="301"/>
    </location>
</feature>
<dbReference type="AlphaFoldDB" id="A0A553N679"/>
<dbReference type="STRING" id="6832.A0A553N679"/>
<dbReference type="InterPro" id="IPR050433">
    <property type="entry name" value="Myc_transcription_factors"/>
</dbReference>
<dbReference type="Gene3D" id="4.10.280.10">
    <property type="entry name" value="Helix-loop-helix DNA-binding domain"/>
    <property type="match status" value="1"/>
</dbReference>
<proteinExistence type="predicted"/>
<accession>A0A553N679</accession>
<dbReference type="Proteomes" id="UP000318571">
    <property type="component" value="Chromosome 8"/>
</dbReference>
<feature type="compositionally biased region" description="Low complexity" evidence="2">
    <location>
        <begin position="416"/>
        <end position="428"/>
    </location>
</feature>
<feature type="domain" description="BHLH" evidence="3">
    <location>
        <begin position="543"/>
        <end position="595"/>
    </location>
</feature>
<dbReference type="OMA" id="FKFRMKF"/>
<feature type="region of interest" description="Disordered" evidence="2">
    <location>
        <begin position="112"/>
        <end position="140"/>
    </location>
</feature>
<feature type="compositionally biased region" description="Low complexity" evidence="2">
    <location>
        <begin position="113"/>
        <end position="134"/>
    </location>
</feature>
<organism evidence="4 5">
    <name type="scientific">Tigriopus californicus</name>
    <name type="common">Marine copepod</name>
    <dbReference type="NCBI Taxonomy" id="6832"/>
    <lineage>
        <taxon>Eukaryota</taxon>
        <taxon>Metazoa</taxon>
        <taxon>Ecdysozoa</taxon>
        <taxon>Arthropoda</taxon>
        <taxon>Crustacea</taxon>
        <taxon>Multicrustacea</taxon>
        <taxon>Hexanauplia</taxon>
        <taxon>Copepoda</taxon>
        <taxon>Harpacticoida</taxon>
        <taxon>Harpacticidae</taxon>
        <taxon>Tigriopus</taxon>
    </lineage>
</organism>
<feature type="compositionally biased region" description="Low complexity" evidence="2">
    <location>
        <begin position="478"/>
        <end position="489"/>
    </location>
</feature>
<name>A0A553N679_TIGCA</name>
<evidence type="ECO:0000256" key="1">
    <source>
        <dbReference type="ARBA" id="ARBA00023125"/>
    </source>
</evidence>
<dbReference type="SMART" id="SM00353">
    <property type="entry name" value="HLH"/>
    <property type="match status" value="1"/>
</dbReference>
<dbReference type="Pfam" id="PF00010">
    <property type="entry name" value="HLH"/>
    <property type="match status" value="1"/>
</dbReference>
<feature type="region of interest" description="Disordered" evidence="2">
    <location>
        <begin position="395"/>
        <end position="428"/>
    </location>
</feature>
<reference evidence="4 5" key="1">
    <citation type="journal article" date="2018" name="Nat. Ecol. Evol.">
        <title>Genomic signatures of mitonuclear coevolution across populations of Tigriopus californicus.</title>
        <authorList>
            <person name="Barreto F.S."/>
            <person name="Watson E.T."/>
            <person name="Lima T.G."/>
            <person name="Willett C.S."/>
            <person name="Edmands S."/>
            <person name="Li W."/>
            <person name="Burton R.S."/>
        </authorList>
    </citation>
    <scope>NUCLEOTIDE SEQUENCE [LARGE SCALE GENOMIC DNA]</scope>
    <source>
        <strain evidence="4 5">San Diego</strain>
    </source>
</reference>
<dbReference type="FunFam" id="4.10.280.10:FF:000019">
    <property type="entry name" value="Myc proto-oncogene protein"/>
    <property type="match status" value="1"/>
</dbReference>
<dbReference type="GO" id="GO:0046983">
    <property type="term" value="F:protein dimerization activity"/>
    <property type="evidence" value="ECO:0007669"/>
    <property type="project" value="InterPro"/>
</dbReference>
<evidence type="ECO:0000313" key="5">
    <source>
        <dbReference type="Proteomes" id="UP000318571"/>
    </source>
</evidence>
<gene>
    <name evidence="4" type="ORF">TCAL_12251</name>
</gene>
<feature type="region of interest" description="Disordered" evidence="2">
    <location>
        <begin position="462"/>
        <end position="539"/>
    </location>
</feature>
<feature type="region of interest" description="Disordered" evidence="2">
    <location>
        <begin position="257"/>
        <end position="318"/>
    </location>
</feature>
<feature type="region of interest" description="Disordered" evidence="2">
    <location>
        <begin position="626"/>
        <end position="647"/>
    </location>
</feature>
<evidence type="ECO:0000259" key="3">
    <source>
        <dbReference type="PROSITE" id="PS50888"/>
    </source>
</evidence>
<feature type="compositionally biased region" description="Low complexity" evidence="2">
    <location>
        <begin position="514"/>
        <end position="529"/>
    </location>
</feature>
<dbReference type="GO" id="GO:0003677">
    <property type="term" value="F:DNA binding"/>
    <property type="evidence" value="ECO:0007669"/>
    <property type="project" value="UniProtKB-KW"/>
</dbReference>
<dbReference type="CDD" id="cd11400">
    <property type="entry name" value="bHLHzip_Myc"/>
    <property type="match status" value="1"/>
</dbReference>
<keyword evidence="5" id="KW-1185">Reference proteome</keyword>
<feature type="compositionally biased region" description="Polar residues" evidence="2">
    <location>
        <begin position="494"/>
        <end position="509"/>
    </location>
</feature>
<comment type="caution">
    <text evidence="4">The sequence shown here is derived from an EMBL/GenBank/DDBJ whole genome shotgun (WGS) entry which is preliminary data.</text>
</comment>
<sequence length="647" mass="70114">MSISLLKKNLPPACSTTVSLFPEEQLLDPTATGSSSFSFSSSSSLSSSSSSSLSEFCSSPLGTTQCLDPSDLKMEFLDSLDTCTVGSWGSHNLNLNLMEDQGSFNLWQELEQTTSPSSTGTPLASPLSSPANSLVDDPLGPHVASASDLMDFMEQADLPQLAEQMLQNNDAFTLLHDLELESLESQDRDSLSVNGGDEAIKADLMWSSTVSNHKRNRDVSLTLSECAEALFKDVDLLGSSPPLIGISPHNVLGVKTEASDSDHEDEEIDVVSDDSASTVSAYSTGSSFSPTSSTSTYSRSTIRPASGKVAPAPSRPFNVKAGRSLLRNRQQPQATMPAPRPSVTGHPIVIDHMNGDHCYFQVRPPVSPASNNGILTPNESSDDEDQILRMEHGTVLQRGQKRKLSPSRLPHQTGANNTSSNNRSRTNSMSENVKFKFRMKFQSNSPQRRSLLAMNNRHHLKRKSAVNNSHCPPSPIKEGQVQEGEGNVGIISPRSMSATPGLKTSSSLSKKARNNSGGSHNGSISNGSTSNGGGIGDTQKCREIRDLHNSMERQRRVDLRNNFDQLKEVVPELADVDKASKLNILNKASEFCRQLTAADSRLKRDRETIQSRNLALKRKLQQLMASYPSGSQGSSRSVGRISVFSRH</sequence>